<evidence type="ECO:0000313" key="1">
    <source>
        <dbReference type="EMBL" id="EEF57164.1"/>
    </source>
</evidence>
<dbReference type="Proteomes" id="UP000003688">
    <property type="component" value="Unassembled WGS sequence"/>
</dbReference>
<keyword evidence="2" id="KW-1185">Reference proteome</keyword>
<organism evidence="1 2">
    <name type="scientific">Pedosphaera parvula (strain Ellin514)</name>
    <dbReference type="NCBI Taxonomy" id="320771"/>
    <lineage>
        <taxon>Bacteria</taxon>
        <taxon>Pseudomonadati</taxon>
        <taxon>Verrucomicrobiota</taxon>
        <taxon>Pedosphaerae</taxon>
        <taxon>Pedosphaerales</taxon>
        <taxon>Pedosphaeraceae</taxon>
        <taxon>Pedosphaera</taxon>
    </lineage>
</organism>
<evidence type="ECO:0000313" key="2">
    <source>
        <dbReference type="Proteomes" id="UP000003688"/>
    </source>
</evidence>
<dbReference type="AlphaFoldDB" id="B9XSK4"/>
<dbReference type="RefSeq" id="WP_007418787.1">
    <property type="nucleotide sequence ID" value="NZ_ABOX02000082.1"/>
</dbReference>
<dbReference type="STRING" id="320771.Cflav_PD0130"/>
<reference evidence="1 2" key="1">
    <citation type="journal article" date="2011" name="J. Bacteriol.">
        <title>Genome sequence of 'Pedosphaera parvula' Ellin514, an aerobic Verrucomicrobial isolate from pasture soil.</title>
        <authorList>
            <person name="Kant R."/>
            <person name="van Passel M.W."/>
            <person name="Sangwan P."/>
            <person name="Palva A."/>
            <person name="Lucas S."/>
            <person name="Copeland A."/>
            <person name="Lapidus A."/>
            <person name="Glavina Del Rio T."/>
            <person name="Dalin E."/>
            <person name="Tice H."/>
            <person name="Bruce D."/>
            <person name="Goodwin L."/>
            <person name="Pitluck S."/>
            <person name="Chertkov O."/>
            <person name="Larimer F.W."/>
            <person name="Land M.L."/>
            <person name="Hauser L."/>
            <person name="Brettin T.S."/>
            <person name="Detter J.C."/>
            <person name="Han S."/>
            <person name="de Vos W.M."/>
            <person name="Janssen P.H."/>
            <person name="Smidt H."/>
        </authorList>
    </citation>
    <scope>NUCLEOTIDE SEQUENCE [LARGE SCALE GENOMIC DNA]</scope>
    <source>
        <strain evidence="1 2">Ellin514</strain>
    </source>
</reference>
<comment type="caution">
    <text evidence="1">The sequence shown here is derived from an EMBL/GenBank/DDBJ whole genome shotgun (WGS) entry which is preliminary data.</text>
</comment>
<name>B9XSK4_PEDPL</name>
<dbReference type="OrthoDB" id="183012at2"/>
<dbReference type="EMBL" id="ABOX02000082">
    <property type="protein sequence ID" value="EEF57164.1"/>
    <property type="molecule type" value="Genomic_DNA"/>
</dbReference>
<proteinExistence type="predicted"/>
<accession>B9XSK4</accession>
<protein>
    <submittedName>
        <fullName evidence="1">Uncharacterized protein</fullName>
    </submittedName>
</protein>
<gene>
    <name evidence="1" type="ORF">Cflav_PD0130</name>
</gene>
<sequence length="416" mass="45246" precursor="true">MKTICLSLLILAGTIVGVRSEDYRKDINPALRYYQGFALSENTGRAGRDYLLTNEWRGVVLGQKFGDALGSYKHQFRLMRAAAHAKVPCDWGLDLTEGPDLLLGHLVQVKVAANVGRLRAMWELQNGKQDEALDDLLATYTLARNVSTDGTLISVLVQFASENIVLDAVAENFYQFTPETLKQLEEGIEAAPPRGTVAQAMNKGERTLGTWFVRVVQDAQKQHPGDEAGAMASIRVTMQNLFSSEGGGAQVDRILKAAGGTSDGLLKLVADVSPMYDRAAAIMALPPTEYAAQIGAYTNDVHNSTNPLISELFPALSNSRPKEFASLVKTAMVHAAVEYKLHGDAGFKSVMDPMGKGPFTMERFVFEGVDRGFQVKSSYAGQGWPVRMIFVEKAGTPFLVYGKHAGEAAPKPTVKE</sequence>